<organism evidence="2 3">
    <name type="scientific">Pseudomonas benzopyrenica</name>
    <dbReference type="NCBI Taxonomy" id="2993566"/>
    <lineage>
        <taxon>Bacteria</taxon>
        <taxon>Pseudomonadati</taxon>
        <taxon>Pseudomonadota</taxon>
        <taxon>Gammaproteobacteria</taxon>
        <taxon>Pseudomonadales</taxon>
        <taxon>Pseudomonadaceae</taxon>
        <taxon>Pseudomonas</taxon>
    </lineage>
</organism>
<gene>
    <name evidence="2" type="ORF">V6W80_09950</name>
</gene>
<dbReference type="Proteomes" id="UP001372714">
    <property type="component" value="Chromosome"/>
</dbReference>
<evidence type="ECO:0000259" key="1">
    <source>
        <dbReference type="PROSITE" id="PS50943"/>
    </source>
</evidence>
<dbReference type="Gene3D" id="1.10.260.40">
    <property type="entry name" value="lambda repressor-like DNA-binding domains"/>
    <property type="match status" value="1"/>
</dbReference>
<protein>
    <submittedName>
        <fullName evidence="2">Helix-turn-helix transcriptional regulator</fullName>
    </submittedName>
</protein>
<dbReference type="PROSITE" id="PS50943">
    <property type="entry name" value="HTH_CROC1"/>
    <property type="match status" value="1"/>
</dbReference>
<dbReference type="SMART" id="SM00530">
    <property type="entry name" value="HTH_XRE"/>
    <property type="match status" value="1"/>
</dbReference>
<dbReference type="InterPro" id="IPR001387">
    <property type="entry name" value="Cro/C1-type_HTH"/>
</dbReference>
<keyword evidence="3" id="KW-1185">Reference proteome</keyword>
<dbReference type="EMBL" id="CP145723">
    <property type="protein sequence ID" value="WWM68565.1"/>
    <property type="molecule type" value="Genomic_DNA"/>
</dbReference>
<accession>A0ABZ2FY81</accession>
<evidence type="ECO:0000313" key="3">
    <source>
        <dbReference type="Proteomes" id="UP001372714"/>
    </source>
</evidence>
<dbReference type="InterPro" id="IPR010982">
    <property type="entry name" value="Lambda_DNA-bd_dom_sf"/>
</dbReference>
<evidence type="ECO:0000313" key="2">
    <source>
        <dbReference type="EMBL" id="WWM68565.1"/>
    </source>
</evidence>
<dbReference type="RefSeq" id="WP_312380515.1">
    <property type="nucleotide sequence ID" value="NZ_CP145723.1"/>
</dbReference>
<reference evidence="2 3" key="1">
    <citation type="submission" date="2024-02" db="EMBL/GenBank/DDBJ databases">
        <title>The whole genome sequence of Pseudomonas benzopyrenica MLY92.</title>
        <authorList>
            <person name="Liu Y."/>
        </authorList>
    </citation>
    <scope>NUCLEOTIDE SEQUENCE [LARGE SCALE GENOMIC DNA]</scope>
    <source>
        <strain evidence="2 3">MLY92</strain>
    </source>
</reference>
<proteinExistence type="predicted"/>
<feature type="domain" description="HTH cro/C1-type" evidence="1">
    <location>
        <begin position="4"/>
        <end position="58"/>
    </location>
</feature>
<sequence>MTTLKQIREKAGITQLALAKEVGLTQGAIAHYEIGRRTPGLSACRRIVAALNALGAECNLADVFPEPGHEDQAPAA</sequence>
<name>A0ABZ2FY81_9PSED</name>
<dbReference type="CDD" id="cd00093">
    <property type="entry name" value="HTH_XRE"/>
    <property type="match status" value="1"/>
</dbReference>
<dbReference type="Pfam" id="PF01381">
    <property type="entry name" value="HTH_3"/>
    <property type="match status" value="1"/>
</dbReference>
<dbReference type="SUPFAM" id="SSF47413">
    <property type="entry name" value="lambda repressor-like DNA-binding domains"/>
    <property type="match status" value="1"/>
</dbReference>